<dbReference type="GO" id="GO:0019843">
    <property type="term" value="F:rRNA binding"/>
    <property type="evidence" value="ECO:0007669"/>
    <property type="project" value="UniProtKB-KW"/>
</dbReference>
<name>A0A8T4LGP7_9ARCH</name>
<sequence length="376" mass="41442">MVDKSRPRTGSLQYYPRSRADKETPSFRAFSAPKAGKAKAVNFFGYKAGMVQIGGKDLRKSTPSTGHDIIMAGTVIECPPLRVIGIRVTGWNDGRTGINVLTEMWADKADRHLQKKIYNFKSPQSKKKKTKTVYKTISDLEKIKDQIANVRLLVATQPSLTGFGKKKPDVSEVAISGGVDEQLAFAKEKLGNELHLKEVFENNTLMDVKAVSTGKGMQGVIKRHNVKIQRHKAKKQRAVGSIGPWHPPTVMWTVARAGQMGYNSRTEFNKKILVLGEKGKAISPSSGFAHYGNVSNDFVLVAGSIPGPSKRCIGLRLPTRPSRENRIKLEEISFISTVTHGKAATEETPKAAKVEAQKVEKKEHKSVEDELKQAAK</sequence>
<dbReference type="GO" id="GO:0006412">
    <property type="term" value="P:translation"/>
    <property type="evidence" value="ECO:0007669"/>
    <property type="project" value="UniProtKB-UniRule"/>
</dbReference>
<dbReference type="PANTHER" id="PTHR11363">
    <property type="entry name" value="60S RIBOSOMAL PROTEIN L3-RELATED"/>
    <property type="match status" value="1"/>
</dbReference>
<evidence type="ECO:0000256" key="4">
    <source>
        <dbReference type="ARBA" id="ARBA00022980"/>
    </source>
</evidence>
<evidence type="ECO:0000256" key="6">
    <source>
        <dbReference type="ARBA" id="ARBA00035457"/>
    </source>
</evidence>
<dbReference type="InterPro" id="IPR019928">
    <property type="entry name" value="Ribosomal_uL3_arc"/>
</dbReference>
<dbReference type="InterPro" id="IPR045077">
    <property type="entry name" value="L3_arc_euk"/>
</dbReference>
<reference evidence="9" key="1">
    <citation type="submission" date="2021-03" db="EMBL/GenBank/DDBJ databases">
        <authorList>
            <person name="Jaffe A."/>
        </authorList>
    </citation>
    <scope>NUCLEOTIDE SEQUENCE</scope>
    <source>
        <strain evidence="9">RIFCSPLOWO2_01_FULL_AR10_48_17</strain>
    </source>
</reference>
<reference evidence="9" key="2">
    <citation type="submission" date="2021-05" db="EMBL/GenBank/DDBJ databases">
        <title>Protein family content uncovers lineage relationships and bacterial pathway maintenance mechanisms in DPANN archaea.</title>
        <authorList>
            <person name="Castelle C.J."/>
            <person name="Meheust R."/>
            <person name="Jaffe A.L."/>
            <person name="Seitz K."/>
            <person name="Gong X."/>
            <person name="Baker B.J."/>
            <person name="Banfield J.F."/>
        </authorList>
    </citation>
    <scope>NUCLEOTIDE SEQUENCE</scope>
    <source>
        <strain evidence="9">RIFCSPLOWO2_01_FULL_AR10_48_17</strain>
    </source>
</reference>
<dbReference type="PROSITE" id="PS00474">
    <property type="entry name" value="RIBOSOMAL_L3"/>
    <property type="match status" value="1"/>
</dbReference>
<keyword evidence="2" id="KW-0699">rRNA-binding</keyword>
<evidence type="ECO:0000256" key="1">
    <source>
        <dbReference type="ARBA" id="ARBA00006540"/>
    </source>
</evidence>
<protein>
    <recommendedName>
        <fullName evidence="6 7">50S ribosomal protein L3</fullName>
    </recommendedName>
</protein>
<evidence type="ECO:0000256" key="7">
    <source>
        <dbReference type="NCBIfam" id="TIGR03626"/>
    </source>
</evidence>
<keyword evidence="3" id="KW-0694">RNA-binding</keyword>
<evidence type="ECO:0000256" key="5">
    <source>
        <dbReference type="ARBA" id="ARBA00023274"/>
    </source>
</evidence>
<dbReference type="InterPro" id="IPR000597">
    <property type="entry name" value="Ribosomal_uL3"/>
</dbReference>
<gene>
    <name evidence="9" type="ORF">J4215_05835</name>
</gene>
<dbReference type="Pfam" id="PF00297">
    <property type="entry name" value="Ribosomal_L3"/>
    <property type="match status" value="1"/>
</dbReference>
<feature type="compositionally biased region" description="Basic and acidic residues" evidence="8">
    <location>
        <begin position="343"/>
        <end position="376"/>
    </location>
</feature>
<dbReference type="AlphaFoldDB" id="A0A8T4LGP7"/>
<dbReference type="GO" id="GO:0003735">
    <property type="term" value="F:structural constituent of ribosome"/>
    <property type="evidence" value="ECO:0007669"/>
    <property type="project" value="UniProtKB-UniRule"/>
</dbReference>
<keyword evidence="5" id="KW-0687">Ribonucleoprotein</keyword>
<dbReference type="NCBIfam" id="NF003261">
    <property type="entry name" value="PRK04231.1"/>
    <property type="match status" value="1"/>
</dbReference>
<keyword evidence="4 9" id="KW-0689">Ribosomal protein</keyword>
<evidence type="ECO:0000256" key="8">
    <source>
        <dbReference type="SAM" id="MobiDB-lite"/>
    </source>
</evidence>
<organism evidence="9 10">
    <name type="scientific">Candidatus Iainarchaeum sp</name>
    <dbReference type="NCBI Taxonomy" id="3101447"/>
    <lineage>
        <taxon>Archaea</taxon>
        <taxon>Candidatus Iainarchaeota</taxon>
        <taxon>Candidatus Iainarchaeia</taxon>
        <taxon>Candidatus Iainarchaeales</taxon>
        <taxon>Candidatus Iainarchaeaceae</taxon>
        <taxon>Candidatus Iainarchaeum</taxon>
    </lineage>
</organism>
<dbReference type="Gene3D" id="3.30.1430.10">
    <property type="match status" value="1"/>
</dbReference>
<evidence type="ECO:0000256" key="3">
    <source>
        <dbReference type="ARBA" id="ARBA00022884"/>
    </source>
</evidence>
<dbReference type="EMBL" id="JAGVWC010000012">
    <property type="protein sequence ID" value="MBS3062076.1"/>
    <property type="molecule type" value="Genomic_DNA"/>
</dbReference>
<feature type="region of interest" description="Disordered" evidence="8">
    <location>
        <begin position="340"/>
        <end position="376"/>
    </location>
</feature>
<proteinExistence type="inferred from homology"/>
<dbReference type="Gene3D" id="2.40.30.10">
    <property type="entry name" value="Translation factors"/>
    <property type="match status" value="1"/>
</dbReference>
<evidence type="ECO:0000313" key="9">
    <source>
        <dbReference type="EMBL" id="MBS3062076.1"/>
    </source>
</evidence>
<dbReference type="PANTHER" id="PTHR11363:SF5">
    <property type="entry name" value="LARGE RIBOSOMAL SUBUNIT PROTEIN UL3"/>
    <property type="match status" value="1"/>
</dbReference>
<comment type="similarity">
    <text evidence="1">Belongs to the universal ribosomal protein uL3 family.</text>
</comment>
<accession>A0A8T4LGP7</accession>
<dbReference type="InterPro" id="IPR019926">
    <property type="entry name" value="Ribosomal_uL3_CS"/>
</dbReference>
<dbReference type="GO" id="GO:0022625">
    <property type="term" value="C:cytosolic large ribosomal subunit"/>
    <property type="evidence" value="ECO:0007669"/>
    <property type="project" value="UniProtKB-UniRule"/>
</dbReference>
<dbReference type="Proteomes" id="UP000675968">
    <property type="component" value="Unassembled WGS sequence"/>
</dbReference>
<dbReference type="InterPro" id="IPR009000">
    <property type="entry name" value="Transl_B-barrel_sf"/>
</dbReference>
<dbReference type="SUPFAM" id="SSF50447">
    <property type="entry name" value="Translation proteins"/>
    <property type="match status" value="1"/>
</dbReference>
<dbReference type="NCBIfam" id="TIGR03626">
    <property type="entry name" value="L3_arch"/>
    <property type="match status" value="1"/>
</dbReference>
<evidence type="ECO:0000313" key="10">
    <source>
        <dbReference type="Proteomes" id="UP000675968"/>
    </source>
</evidence>
<evidence type="ECO:0000256" key="2">
    <source>
        <dbReference type="ARBA" id="ARBA00022730"/>
    </source>
</evidence>
<dbReference type="InterPro" id="IPR044892">
    <property type="entry name" value="Ribosomal_L3_dom_3_arc_sf"/>
</dbReference>
<dbReference type="Gene3D" id="4.10.960.10">
    <property type="entry name" value="Ribosomal protein L3, domain 3"/>
    <property type="match status" value="1"/>
</dbReference>
<comment type="caution">
    <text evidence="9">The sequence shown here is derived from an EMBL/GenBank/DDBJ whole genome shotgun (WGS) entry which is preliminary data.</text>
</comment>